<keyword evidence="1" id="KW-0812">Transmembrane</keyword>
<accession>A0A8H7IVJ6</accession>
<sequence length="158" mass="17655">MPKECRRAPDGKPSPNNPDSCKDWNHCIHLRASSPADIANETSNETTIFSHEAYYEGLKKCIFHNGNWSVNGCSIETKNFLPVNDVDIDVNTVLEHIDTATLEVMQNIVQGQTGGLAPRTLDEHRVSPSVSAAYGIMAVSFLILLTWLLQRKRHCHNQ</sequence>
<gene>
    <name evidence="2" type="ORF">EKO04_010427</name>
</gene>
<evidence type="ECO:0000313" key="3">
    <source>
        <dbReference type="Proteomes" id="UP000651452"/>
    </source>
</evidence>
<evidence type="ECO:0000256" key="1">
    <source>
        <dbReference type="SAM" id="Phobius"/>
    </source>
</evidence>
<dbReference type="AlphaFoldDB" id="A0A8H7IVJ6"/>
<dbReference type="EMBL" id="RZGK01000020">
    <property type="protein sequence ID" value="KAF9691622.1"/>
    <property type="molecule type" value="Genomic_DNA"/>
</dbReference>
<reference evidence="2" key="2">
    <citation type="submission" date="2020-09" db="EMBL/GenBank/DDBJ databases">
        <title>Reference genome assembly for Australian Ascochyta lentis isolate Al4.</title>
        <authorList>
            <person name="Lee R.C."/>
            <person name="Farfan-Caceres L.M."/>
            <person name="Debler J.W."/>
            <person name="Williams A.H."/>
            <person name="Henares B.M."/>
        </authorList>
    </citation>
    <scope>NUCLEOTIDE SEQUENCE</scope>
    <source>
        <strain evidence="2">Al4</strain>
    </source>
</reference>
<comment type="caution">
    <text evidence="2">The sequence shown here is derived from an EMBL/GenBank/DDBJ whole genome shotgun (WGS) entry which is preliminary data.</text>
</comment>
<name>A0A8H7IVJ6_9PLEO</name>
<organism evidence="2 3">
    <name type="scientific">Ascochyta lentis</name>
    <dbReference type="NCBI Taxonomy" id="205686"/>
    <lineage>
        <taxon>Eukaryota</taxon>
        <taxon>Fungi</taxon>
        <taxon>Dikarya</taxon>
        <taxon>Ascomycota</taxon>
        <taxon>Pezizomycotina</taxon>
        <taxon>Dothideomycetes</taxon>
        <taxon>Pleosporomycetidae</taxon>
        <taxon>Pleosporales</taxon>
        <taxon>Pleosporineae</taxon>
        <taxon>Didymellaceae</taxon>
        <taxon>Ascochyta</taxon>
    </lineage>
</organism>
<dbReference type="Proteomes" id="UP000651452">
    <property type="component" value="Unassembled WGS sequence"/>
</dbReference>
<keyword evidence="3" id="KW-1185">Reference proteome</keyword>
<keyword evidence="1" id="KW-1133">Transmembrane helix</keyword>
<reference evidence="2" key="1">
    <citation type="submission" date="2018-12" db="EMBL/GenBank/DDBJ databases">
        <authorList>
            <person name="Syme R.A."/>
            <person name="Farfan-Caceres L."/>
            <person name="Lichtenzveig J."/>
        </authorList>
    </citation>
    <scope>NUCLEOTIDE SEQUENCE</scope>
    <source>
        <strain evidence="2">Al4</strain>
    </source>
</reference>
<protein>
    <submittedName>
        <fullName evidence="2">Uncharacterized protein</fullName>
    </submittedName>
</protein>
<feature type="transmembrane region" description="Helical" evidence="1">
    <location>
        <begin position="131"/>
        <end position="149"/>
    </location>
</feature>
<keyword evidence="1" id="KW-0472">Membrane</keyword>
<proteinExistence type="predicted"/>
<evidence type="ECO:0000313" key="2">
    <source>
        <dbReference type="EMBL" id="KAF9691622.1"/>
    </source>
</evidence>